<keyword evidence="2" id="KW-0521">NADP</keyword>
<dbReference type="SUPFAM" id="SSF51735">
    <property type="entry name" value="NAD(P)-binding Rossmann-fold domains"/>
    <property type="match status" value="1"/>
</dbReference>
<evidence type="ECO:0000313" key="4">
    <source>
        <dbReference type="Proteomes" id="UP001358417"/>
    </source>
</evidence>
<name>A0AAV9N092_9EURO</name>
<evidence type="ECO:0000256" key="2">
    <source>
        <dbReference type="ARBA" id="ARBA00022857"/>
    </source>
</evidence>
<organism evidence="3 4">
    <name type="scientific">Exophiala bonariae</name>
    <dbReference type="NCBI Taxonomy" id="1690606"/>
    <lineage>
        <taxon>Eukaryota</taxon>
        <taxon>Fungi</taxon>
        <taxon>Dikarya</taxon>
        <taxon>Ascomycota</taxon>
        <taxon>Pezizomycotina</taxon>
        <taxon>Eurotiomycetes</taxon>
        <taxon>Chaetothyriomycetidae</taxon>
        <taxon>Chaetothyriales</taxon>
        <taxon>Herpotrichiellaceae</taxon>
        <taxon>Exophiala</taxon>
    </lineage>
</organism>
<gene>
    <name evidence="3" type="ORF">LTR84_006794</name>
</gene>
<dbReference type="PRINTS" id="PR00080">
    <property type="entry name" value="SDRFAMILY"/>
</dbReference>
<dbReference type="GeneID" id="89974963"/>
<dbReference type="InterPro" id="IPR036291">
    <property type="entry name" value="NAD(P)-bd_dom_sf"/>
</dbReference>
<dbReference type="FunFam" id="3.40.50.720:FF:000084">
    <property type="entry name" value="Short-chain dehydrogenase reductase"/>
    <property type="match status" value="1"/>
</dbReference>
<keyword evidence="4" id="KW-1185">Reference proteome</keyword>
<dbReference type="Pfam" id="PF13561">
    <property type="entry name" value="adh_short_C2"/>
    <property type="match status" value="1"/>
</dbReference>
<dbReference type="PRINTS" id="PR00081">
    <property type="entry name" value="GDHRDH"/>
</dbReference>
<comment type="similarity">
    <text evidence="1">Belongs to the short-chain dehydrogenases/reductases (SDR) family.</text>
</comment>
<dbReference type="Proteomes" id="UP001358417">
    <property type="component" value="Unassembled WGS sequence"/>
</dbReference>
<protein>
    <submittedName>
        <fullName evidence="3">Uncharacterized protein</fullName>
    </submittedName>
</protein>
<dbReference type="InterPro" id="IPR020904">
    <property type="entry name" value="Sc_DH/Rdtase_CS"/>
</dbReference>
<sequence>MRGKVFAVTGAGSGIGRATAVRLAELGARGIAISDIDELALEETKVQCLHGSIQAVVKVTVKKVDVAKIEEVNSWINEVMQDHGKLDGAANVAGLAGGSGQETEDIVQQDWDRMISVNLTGVMNCMRAQLKQISRPGGSIVNVSSTSGLRGLAKNAGYASSKFGVIGLTESAAHEYGRHGIRVNALLPLTRGPIDTKIFRDGEAKGLFDAKIISAGTLMGRMGTADEVAKVLVFLLSDDASFVTGARWTVDGGYSACGFYSAG</sequence>
<dbReference type="PROSITE" id="PS00061">
    <property type="entry name" value="ADH_SHORT"/>
    <property type="match status" value="1"/>
</dbReference>
<dbReference type="GO" id="GO:0006633">
    <property type="term" value="P:fatty acid biosynthetic process"/>
    <property type="evidence" value="ECO:0007669"/>
    <property type="project" value="TreeGrafter"/>
</dbReference>
<dbReference type="PANTHER" id="PTHR42760:SF45">
    <property type="entry name" value="SHORT CHAIN DEHYDROGENASE_REDUCTASE FAMILY PROTEIN, PUTATIVE (AFU_ORTHOLOGUE AFUA_3G09150)-RELATED"/>
    <property type="match status" value="1"/>
</dbReference>
<reference evidence="3 4" key="1">
    <citation type="submission" date="2023-08" db="EMBL/GenBank/DDBJ databases">
        <title>Black Yeasts Isolated from many extreme environments.</title>
        <authorList>
            <person name="Coleine C."/>
            <person name="Stajich J.E."/>
            <person name="Selbmann L."/>
        </authorList>
    </citation>
    <scope>NUCLEOTIDE SEQUENCE [LARGE SCALE GENOMIC DNA]</scope>
    <source>
        <strain evidence="3 4">CCFEE 5792</strain>
    </source>
</reference>
<dbReference type="Gene3D" id="3.40.50.720">
    <property type="entry name" value="NAD(P)-binding Rossmann-like Domain"/>
    <property type="match status" value="1"/>
</dbReference>
<dbReference type="PANTHER" id="PTHR42760">
    <property type="entry name" value="SHORT-CHAIN DEHYDROGENASES/REDUCTASES FAMILY MEMBER"/>
    <property type="match status" value="1"/>
</dbReference>
<dbReference type="EMBL" id="JAVRRD010000026">
    <property type="protein sequence ID" value="KAK5047272.1"/>
    <property type="molecule type" value="Genomic_DNA"/>
</dbReference>
<dbReference type="GO" id="GO:0016616">
    <property type="term" value="F:oxidoreductase activity, acting on the CH-OH group of donors, NAD or NADP as acceptor"/>
    <property type="evidence" value="ECO:0007669"/>
    <property type="project" value="TreeGrafter"/>
</dbReference>
<accession>A0AAV9N092</accession>
<dbReference type="CDD" id="cd05233">
    <property type="entry name" value="SDR_c"/>
    <property type="match status" value="1"/>
</dbReference>
<proteinExistence type="inferred from homology"/>
<dbReference type="AlphaFoldDB" id="A0AAV9N092"/>
<dbReference type="RefSeq" id="XP_064702834.1">
    <property type="nucleotide sequence ID" value="XM_064850352.1"/>
</dbReference>
<evidence type="ECO:0000256" key="1">
    <source>
        <dbReference type="ARBA" id="ARBA00006484"/>
    </source>
</evidence>
<dbReference type="InterPro" id="IPR002347">
    <property type="entry name" value="SDR_fam"/>
</dbReference>
<dbReference type="GO" id="GO:0048038">
    <property type="term" value="F:quinone binding"/>
    <property type="evidence" value="ECO:0007669"/>
    <property type="project" value="TreeGrafter"/>
</dbReference>
<evidence type="ECO:0000313" key="3">
    <source>
        <dbReference type="EMBL" id="KAK5047272.1"/>
    </source>
</evidence>
<comment type="caution">
    <text evidence="3">The sequence shown here is derived from an EMBL/GenBank/DDBJ whole genome shotgun (WGS) entry which is preliminary data.</text>
</comment>